<gene>
    <name evidence="5" type="ORF">METZ01_LOCUS43824</name>
</gene>
<dbReference type="SFLD" id="SFLDS00003">
    <property type="entry name" value="Haloacid_Dehalogenase"/>
    <property type="match status" value="1"/>
</dbReference>
<dbReference type="GO" id="GO:0008967">
    <property type="term" value="F:phosphoglycolate phosphatase activity"/>
    <property type="evidence" value="ECO:0007669"/>
    <property type="project" value="TreeGrafter"/>
</dbReference>
<dbReference type="InterPro" id="IPR050155">
    <property type="entry name" value="HAD-like_hydrolase_sf"/>
</dbReference>
<dbReference type="InterPro" id="IPR036412">
    <property type="entry name" value="HAD-like_sf"/>
</dbReference>
<keyword evidence="3" id="KW-0460">Magnesium</keyword>
<dbReference type="GO" id="GO:0005829">
    <property type="term" value="C:cytosol"/>
    <property type="evidence" value="ECO:0007669"/>
    <property type="project" value="TreeGrafter"/>
</dbReference>
<sequence length="218" mass="24935">MNKQLLILFDLDGTLIDTAPEMHMALNSLLIEQGNKTVSLEHVRPHVSNGVLGIFSAVFDDDPVFEGRRYKRYLKLYENVVGRYASLFNEMDIVLNSIEENNHLWGIVTNKSKKFTEPLLRRLDLTGRLSCLICRDDVNNIKPDPEPLNLALSKLQYKDLNRCYYIGDSKKDIQSARSAGIRSIACSYGYRIDSDNPLSWGAEYCINKPNEIMEIIRC</sequence>
<dbReference type="Gene3D" id="3.40.50.1000">
    <property type="entry name" value="HAD superfamily/HAD-like"/>
    <property type="match status" value="1"/>
</dbReference>
<reference evidence="5" key="1">
    <citation type="submission" date="2018-05" db="EMBL/GenBank/DDBJ databases">
        <authorList>
            <person name="Lanie J.A."/>
            <person name="Ng W.-L."/>
            <person name="Kazmierczak K.M."/>
            <person name="Andrzejewski T.M."/>
            <person name="Davidsen T.M."/>
            <person name="Wayne K.J."/>
            <person name="Tettelin H."/>
            <person name="Glass J.I."/>
            <person name="Rusch D."/>
            <person name="Podicherti R."/>
            <person name="Tsui H.-C.T."/>
            <person name="Winkler M.E."/>
        </authorList>
    </citation>
    <scope>NUCLEOTIDE SEQUENCE</scope>
</reference>
<dbReference type="InterPro" id="IPR041492">
    <property type="entry name" value="HAD_2"/>
</dbReference>
<dbReference type="NCBIfam" id="TIGR01549">
    <property type="entry name" value="HAD-SF-IA-v1"/>
    <property type="match status" value="1"/>
</dbReference>
<accession>A0A381RGT8</accession>
<dbReference type="SUPFAM" id="SSF56784">
    <property type="entry name" value="HAD-like"/>
    <property type="match status" value="1"/>
</dbReference>
<evidence type="ECO:0008006" key="6">
    <source>
        <dbReference type="Google" id="ProtNLM"/>
    </source>
</evidence>
<keyword evidence="1" id="KW-0479">Metal-binding</keyword>
<dbReference type="EMBL" id="UINC01001938">
    <property type="protein sequence ID" value="SUZ90970.1"/>
    <property type="molecule type" value="Genomic_DNA"/>
</dbReference>
<dbReference type="PANTHER" id="PTHR43434">
    <property type="entry name" value="PHOSPHOGLYCOLATE PHOSPHATASE"/>
    <property type="match status" value="1"/>
</dbReference>
<proteinExistence type="predicted"/>
<dbReference type="GO" id="GO:0006281">
    <property type="term" value="P:DNA repair"/>
    <property type="evidence" value="ECO:0007669"/>
    <property type="project" value="TreeGrafter"/>
</dbReference>
<keyword evidence="2" id="KW-0378">Hydrolase</keyword>
<dbReference type="SFLD" id="SFLDG01129">
    <property type="entry name" value="C1.5:_HAD__Beta-PGM__Phosphata"/>
    <property type="match status" value="1"/>
</dbReference>
<dbReference type="Pfam" id="PF13419">
    <property type="entry name" value="HAD_2"/>
    <property type="match status" value="1"/>
</dbReference>
<evidence type="ECO:0000256" key="1">
    <source>
        <dbReference type="ARBA" id="ARBA00022723"/>
    </source>
</evidence>
<organism evidence="5">
    <name type="scientific">marine metagenome</name>
    <dbReference type="NCBI Taxonomy" id="408172"/>
    <lineage>
        <taxon>unclassified sequences</taxon>
        <taxon>metagenomes</taxon>
        <taxon>ecological metagenomes</taxon>
    </lineage>
</organism>
<evidence type="ECO:0000256" key="3">
    <source>
        <dbReference type="ARBA" id="ARBA00022842"/>
    </source>
</evidence>
<dbReference type="AlphaFoldDB" id="A0A381RGT8"/>
<dbReference type="InterPro" id="IPR006439">
    <property type="entry name" value="HAD-SF_hydro_IA"/>
</dbReference>
<dbReference type="InterPro" id="IPR023198">
    <property type="entry name" value="PGP-like_dom2"/>
</dbReference>
<keyword evidence="4" id="KW-0119">Carbohydrate metabolism</keyword>
<dbReference type="PANTHER" id="PTHR43434:SF23">
    <property type="entry name" value="PHOSPHOGLYCOLATE PHOSPHATASE"/>
    <property type="match status" value="1"/>
</dbReference>
<protein>
    <recommendedName>
        <fullName evidence="6">Phosphoglycolate phosphatase</fullName>
    </recommendedName>
</protein>
<name>A0A381RGT8_9ZZZZ</name>
<dbReference type="Gene3D" id="1.10.150.240">
    <property type="entry name" value="Putative phosphatase, domain 2"/>
    <property type="match status" value="1"/>
</dbReference>
<evidence type="ECO:0000313" key="5">
    <source>
        <dbReference type="EMBL" id="SUZ90970.1"/>
    </source>
</evidence>
<dbReference type="InterPro" id="IPR023214">
    <property type="entry name" value="HAD_sf"/>
</dbReference>
<dbReference type="GO" id="GO:0046872">
    <property type="term" value="F:metal ion binding"/>
    <property type="evidence" value="ECO:0007669"/>
    <property type="project" value="UniProtKB-KW"/>
</dbReference>
<evidence type="ECO:0000256" key="4">
    <source>
        <dbReference type="ARBA" id="ARBA00023277"/>
    </source>
</evidence>
<evidence type="ECO:0000256" key="2">
    <source>
        <dbReference type="ARBA" id="ARBA00022801"/>
    </source>
</evidence>